<dbReference type="CDD" id="cd09839">
    <property type="entry name" value="M1_like_TAF2"/>
    <property type="match status" value="1"/>
</dbReference>
<dbReference type="InterPro" id="IPR037813">
    <property type="entry name" value="TAF2"/>
</dbReference>
<dbReference type="InterPro" id="IPR042097">
    <property type="entry name" value="Aminopeptidase_N-like_N_sf"/>
</dbReference>
<evidence type="ECO:0000256" key="5">
    <source>
        <dbReference type="ARBA" id="ARBA00023163"/>
    </source>
</evidence>
<dbReference type="InterPro" id="IPR027268">
    <property type="entry name" value="Peptidase_M4/M1_CTD_sf"/>
</dbReference>
<dbReference type="PROSITE" id="PS51507">
    <property type="entry name" value="IRF_2"/>
    <property type="match status" value="1"/>
</dbReference>
<comment type="caution">
    <text evidence="9">The sequence shown here is derived from an EMBL/GenBank/DDBJ whole genome shotgun (WGS) entry which is preliminary data.</text>
</comment>
<dbReference type="SUPFAM" id="SSF63737">
    <property type="entry name" value="Leukotriene A4 hydrolase N-terminal domain"/>
    <property type="match status" value="1"/>
</dbReference>
<dbReference type="InterPro" id="IPR017855">
    <property type="entry name" value="SMAD-like_dom_sf"/>
</dbReference>
<sequence>MNQSGSPSKTFLPKRPFRLAHQILCFPKIDFSQRTVVGFTQLVIWPLETTLRRIPLNARQCHIHRVVVEAAEDYFRGPSDTYSRIHHPVDVPIIFSDPCEEICKQDCKFRTLDNFEAQYASVISTTDPDEGGGELIVRIPTSLLGVVQDKKPILITIEFSLTRPEYGFHFVIPEDGSLETAYVFTGGPPNSSRSWFPCIDCSEPCTWKIDITVDDDFVAIAPGELLGPPEYTDDLREKTYQFFLAQPASAPSIGVVVGAFEIVPDQSESTGSTIITHFCPKGLRSLLVHSSQSLAGIVEYYEGELASQFPFHSLNFVFVDRAFEDYQSFASLIVLSVDLLYSPRIIDQAIASRRIFAFAVAQQFFGCALQAETWTGAWLPYGIAGYLAGLYQKRVFGNNEYRYFIANEMRSVTGYEHTRHGIVLDPTKLQRKNTYFSLKYPQVLSPDYLSAYIKKSHLVIRMLGLRFGQRVLLQVFNKLFVLARLSTTNPGTEEKEVAVNGTSTAHGSNATTTSEESAVPPMLSDENRANLLLSTKSFRRIISTVTGQDIANFLNHWVRKPGHVRLFAKFLFNRKRNVVELELKQDLQSRSTLNYTGPLTAMLQELDGPFIHTFKLEEGRTSKDLQCHSKSRKHKKKKIPLSNGDEVEMDLSRIYPDSPLLWLRLDPDLTVIRSIHTEQADFAWHLMLAYDRDCLGQLEAVHALVDFVSPETRHALSNVVADEQIYYRVRTDACFVLCRVANELASIGGGGVGIGLSAGGGGVGGSSSHHTHQTSSVLIPLFWQLYSSPLTRGLVRQNDFSNLQRYFLQKAIVRAVATLRIQQVCPWDVLNFLFELNRYNDNSRNAYSDCYYRAELINAMKDTLTPAIVMRGVISVSSLPNEVRTVVEEVARCLNRDAQIPSYKRVVTVACLLAIRRLQRFGFLPVDPKLFYKAAASGHYTDVRLAAIESLVDYVRGERDQAALEWLFDEIIERKGTSEASYPRLRYETVRLLIETPPFARGETGSRLDTPQLVDRIWSLMNYGCSGDSRLRCALTDLYFSLYGNRRPSCLPLADGMLLVRVREGRSMMRLPEKEDSIDGDRGDGNESGMQESTGKLENRSPLKRRMEHLSDDDDEYTAIAHQSPRSRIGGLSESVACKLRIVPEAIADGVESLFVFIFHFRFWSFSGYGCLLCDFNVTDKLSFLLARMDIRVRLRPWLESRLNEGWIEGLCWVDQEKGIFRIPWKHHSKHTWTEQDAAIFKDWAVVTGRYREGIDDPDWPMWKTRLRCALNKAPDIQEVKQRHNLHCDEPFKVYRFISKTESLWRANATRNASMIFDGLPSLDQLATTFNVHNISARRSSSSSAAGHHRRPTILIGRLSSLARNDSAPYQGRPLAIVHRRDQLFVKKLSLRSLLPSSSQVQSTPLLPQHVHSVNGGPLDSLDVGAVQEVFSSPSPQFPGFHSNPINSPSIPVLHPPSYLPLLPDIMEPEFHQLGIRIQHLNIRVRDAIVTNPNGCCIYFGRFDEVPASNLATEPPDSISITSSPDALEMAITHNVADENRAYVDMLLSNMVRGIIVTASSNDGSIYVRRLCRCAVFAYYLDDSVGDYVLIKKAFRRECVKIFDYPQFATQLEFYRLGQGSKPHFEVVLAFGQQLRPGLSAQNLLVWCRVASCRAWFQVQRVISSLKTPECAFPLSVPGSFNSNQGMLVGDEVLPMPTDDIDVCVPDENGVEISLYSPSAGIKLEPEEVEEEVVVSTSIGEDVASSTLIDSDHGNPPVDGGVMAAVIEEEEVVEMAQEESLLTNLAVE</sequence>
<evidence type="ECO:0000259" key="8">
    <source>
        <dbReference type="PROSITE" id="PS51507"/>
    </source>
</evidence>
<dbReference type="SUPFAM" id="SSF55486">
    <property type="entry name" value="Metalloproteases ('zincins'), catalytic domain"/>
    <property type="match status" value="1"/>
</dbReference>
<dbReference type="PRINTS" id="PR00267">
    <property type="entry name" value="INTFRNREGFCT"/>
</dbReference>
<dbReference type="Pfam" id="PF00605">
    <property type="entry name" value="IRF"/>
    <property type="match status" value="1"/>
</dbReference>
<organism evidence="9 10">
    <name type="scientific">Taenia crassiceps</name>
    <dbReference type="NCBI Taxonomy" id="6207"/>
    <lineage>
        <taxon>Eukaryota</taxon>
        <taxon>Metazoa</taxon>
        <taxon>Spiralia</taxon>
        <taxon>Lophotrochozoa</taxon>
        <taxon>Platyhelminthes</taxon>
        <taxon>Cestoda</taxon>
        <taxon>Eucestoda</taxon>
        <taxon>Cyclophyllidea</taxon>
        <taxon>Taeniidae</taxon>
        <taxon>Taenia</taxon>
    </lineage>
</organism>
<dbReference type="CDD" id="cd00103">
    <property type="entry name" value="IRF"/>
    <property type="match status" value="1"/>
</dbReference>
<evidence type="ECO:0000313" key="9">
    <source>
        <dbReference type="EMBL" id="KAL5109239.1"/>
    </source>
</evidence>
<dbReference type="InterPro" id="IPR019817">
    <property type="entry name" value="Interferon_reg_fac_CS"/>
</dbReference>
<dbReference type="InterPro" id="IPR001346">
    <property type="entry name" value="Interferon_reg_fact_DNA-bd_dom"/>
</dbReference>
<reference evidence="9 10" key="1">
    <citation type="journal article" date="2022" name="Front. Cell. Infect. Microbiol.">
        <title>The Genomes of Two Strains of Taenia crassiceps the Animal Model for the Study of Human Cysticercosis.</title>
        <authorList>
            <person name="Bobes R.J."/>
            <person name="Estrada K."/>
            <person name="Rios-Valencia D.G."/>
            <person name="Calderon-Gallegos A."/>
            <person name="de la Torre P."/>
            <person name="Carrero J.C."/>
            <person name="Sanchez-Flores A."/>
            <person name="Laclette J.P."/>
        </authorList>
    </citation>
    <scope>NUCLEOTIDE SEQUENCE [LARGE SCALE GENOMIC DNA]</scope>
    <source>
        <strain evidence="9">WFUcys</strain>
    </source>
</reference>
<dbReference type="InterPro" id="IPR008984">
    <property type="entry name" value="SMAD_FHA_dom_sf"/>
</dbReference>
<evidence type="ECO:0000256" key="3">
    <source>
        <dbReference type="ARBA" id="ARBA00017363"/>
    </source>
</evidence>
<dbReference type="Gene3D" id="2.60.40.1730">
    <property type="entry name" value="tricorn interacting facor f3 domain"/>
    <property type="match status" value="1"/>
</dbReference>
<gene>
    <name evidence="9" type="ORF">TcWFU_007689</name>
</gene>
<evidence type="ECO:0000313" key="10">
    <source>
        <dbReference type="Proteomes" id="UP001651158"/>
    </source>
</evidence>
<dbReference type="Proteomes" id="UP001651158">
    <property type="component" value="Unassembled WGS sequence"/>
</dbReference>
<dbReference type="SUPFAM" id="SSF49879">
    <property type="entry name" value="SMAD/FHA domain"/>
    <property type="match status" value="1"/>
</dbReference>
<keyword evidence="5" id="KW-0804">Transcription</keyword>
<dbReference type="InterPro" id="IPR036390">
    <property type="entry name" value="WH_DNA-bd_sf"/>
</dbReference>
<keyword evidence="4" id="KW-0805">Transcription regulation</keyword>
<dbReference type="SUPFAM" id="SSF46785">
    <property type="entry name" value="Winged helix' DNA-binding domain"/>
    <property type="match status" value="1"/>
</dbReference>
<comment type="subcellular location">
    <subcellularLocation>
        <location evidence="1">Nucleus</location>
    </subcellularLocation>
</comment>
<accession>A0ABR4QIF5</accession>
<keyword evidence="6" id="KW-0539">Nucleus</keyword>
<proteinExistence type="inferred from homology"/>
<keyword evidence="10" id="KW-1185">Reference proteome</keyword>
<dbReference type="SMART" id="SM01243">
    <property type="entry name" value="IRF-3"/>
    <property type="match status" value="1"/>
</dbReference>
<feature type="region of interest" description="Disordered" evidence="7">
    <location>
        <begin position="492"/>
        <end position="521"/>
    </location>
</feature>
<dbReference type="Pfam" id="PF25316">
    <property type="entry name" value="TAF2_3rd"/>
    <property type="match status" value="1"/>
</dbReference>
<comment type="similarity">
    <text evidence="2">Belongs to the TAF2 family.</text>
</comment>
<dbReference type="Gene3D" id="1.10.10.10">
    <property type="entry name" value="Winged helix-like DNA-binding domain superfamily/Winged helix DNA-binding domain"/>
    <property type="match status" value="1"/>
</dbReference>
<name>A0ABR4QIF5_9CEST</name>
<protein>
    <recommendedName>
        <fullName evidence="3">Transcription initiation factor TFIID subunit 2</fullName>
    </recommendedName>
</protein>
<feature type="region of interest" description="Disordered" evidence="7">
    <location>
        <begin position="1070"/>
        <end position="1104"/>
    </location>
</feature>
<feature type="compositionally biased region" description="Polar residues" evidence="7">
    <location>
        <begin position="500"/>
        <end position="516"/>
    </location>
</feature>
<dbReference type="InterPro" id="IPR057345">
    <property type="entry name" value="Ig-like_TAF2"/>
</dbReference>
<dbReference type="Gene3D" id="2.60.200.10">
    <property type="match status" value="1"/>
</dbReference>
<feature type="domain" description="IRF tryptophan pentad repeat" evidence="8">
    <location>
        <begin position="1192"/>
        <end position="1299"/>
    </location>
</feature>
<dbReference type="PROSITE" id="PS00601">
    <property type="entry name" value="IRF_1"/>
    <property type="match status" value="1"/>
</dbReference>
<feature type="compositionally biased region" description="Basic and acidic residues" evidence="7">
    <location>
        <begin position="1070"/>
        <end position="1085"/>
    </location>
</feature>
<dbReference type="InterPro" id="IPR057991">
    <property type="entry name" value="TPR_TAF2_C"/>
</dbReference>
<evidence type="ECO:0000256" key="4">
    <source>
        <dbReference type="ARBA" id="ARBA00023015"/>
    </source>
</evidence>
<dbReference type="EMBL" id="JAKROA010000003">
    <property type="protein sequence ID" value="KAL5109239.1"/>
    <property type="molecule type" value="Genomic_DNA"/>
</dbReference>
<dbReference type="InterPro" id="IPR036388">
    <property type="entry name" value="WH-like_DNA-bd_sf"/>
</dbReference>
<evidence type="ECO:0000256" key="7">
    <source>
        <dbReference type="SAM" id="MobiDB-lite"/>
    </source>
</evidence>
<dbReference type="PANTHER" id="PTHR15137">
    <property type="entry name" value="TRANSCRIPTION INITIATION FACTOR TFIID"/>
    <property type="match status" value="1"/>
</dbReference>
<dbReference type="Pfam" id="PF25577">
    <property type="entry name" value="TPR_TAF2_C"/>
    <property type="match status" value="1"/>
</dbReference>
<dbReference type="Gene3D" id="1.10.390.10">
    <property type="entry name" value="Neutral Protease Domain 2"/>
    <property type="match status" value="1"/>
</dbReference>
<dbReference type="Pfam" id="PF10401">
    <property type="entry name" value="IRF-3"/>
    <property type="match status" value="1"/>
</dbReference>
<dbReference type="SMART" id="SM00348">
    <property type="entry name" value="IRF"/>
    <property type="match status" value="1"/>
</dbReference>
<evidence type="ECO:0000256" key="6">
    <source>
        <dbReference type="ARBA" id="ARBA00023242"/>
    </source>
</evidence>
<evidence type="ECO:0000256" key="1">
    <source>
        <dbReference type="ARBA" id="ARBA00004123"/>
    </source>
</evidence>
<evidence type="ECO:0000256" key="2">
    <source>
        <dbReference type="ARBA" id="ARBA00010937"/>
    </source>
</evidence>
<dbReference type="PANTHER" id="PTHR15137:SF9">
    <property type="entry name" value="TRANSCRIPTION INITIATION FACTOR TFIID SUBUNIT 2"/>
    <property type="match status" value="1"/>
</dbReference>
<dbReference type="InterPro" id="IPR019471">
    <property type="entry name" value="Interferon_reg_factor-3"/>
</dbReference>